<dbReference type="KEGG" id="slom:PXH66_22790"/>
<feature type="transmembrane region" description="Helical" evidence="1">
    <location>
        <begin position="230"/>
        <end position="248"/>
    </location>
</feature>
<proteinExistence type="predicted"/>
<protein>
    <submittedName>
        <fullName evidence="2">Uncharacterized protein</fullName>
    </submittedName>
</protein>
<accession>A0AAE9ZU31</accession>
<feature type="transmembrane region" description="Helical" evidence="1">
    <location>
        <begin position="41"/>
        <end position="61"/>
    </location>
</feature>
<dbReference type="GO" id="GO:0140359">
    <property type="term" value="F:ABC-type transporter activity"/>
    <property type="evidence" value="ECO:0007669"/>
    <property type="project" value="InterPro"/>
</dbReference>
<evidence type="ECO:0000313" key="2">
    <source>
        <dbReference type="EMBL" id="WED65175.1"/>
    </source>
</evidence>
<dbReference type="GO" id="GO:0005886">
    <property type="term" value="C:plasma membrane"/>
    <property type="evidence" value="ECO:0007669"/>
    <property type="project" value="UniProtKB-SubCell"/>
</dbReference>
<name>A0AAE9ZU31_9BACT</name>
<evidence type="ECO:0000256" key="1">
    <source>
        <dbReference type="SAM" id="Phobius"/>
    </source>
</evidence>
<feature type="transmembrane region" description="Helical" evidence="1">
    <location>
        <begin position="196"/>
        <end position="218"/>
    </location>
</feature>
<keyword evidence="1" id="KW-0472">Membrane</keyword>
<dbReference type="Proteomes" id="UP001218638">
    <property type="component" value="Chromosome"/>
</dbReference>
<dbReference type="RefSeq" id="WP_330929563.1">
    <property type="nucleotide sequence ID" value="NZ_CP119075.1"/>
</dbReference>
<feature type="transmembrane region" description="Helical" evidence="1">
    <location>
        <begin position="114"/>
        <end position="131"/>
    </location>
</feature>
<reference evidence="2" key="1">
    <citation type="submission" date="2023-03" db="EMBL/GenBank/DDBJ databases">
        <title>Lomoglobus Profundus gen. nov., sp. nov., a novel member of the phylum Verrucomicrobia, isolated from deep-marine sediment of South China Sea.</title>
        <authorList>
            <person name="Ahmad T."/>
            <person name="Ishaq S.E."/>
            <person name="Wang F."/>
        </authorList>
    </citation>
    <scope>NUCLEOTIDE SEQUENCE</scope>
    <source>
        <strain evidence="2">LMO-M01</strain>
    </source>
</reference>
<organism evidence="2 3">
    <name type="scientific">Synoicihabitans lomoniglobus</name>
    <dbReference type="NCBI Taxonomy" id="2909285"/>
    <lineage>
        <taxon>Bacteria</taxon>
        <taxon>Pseudomonadati</taxon>
        <taxon>Verrucomicrobiota</taxon>
        <taxon>Opitutia</taxon>
        <taxon>Opitutales</taxon>
        <taxon>Opitutaceae</taxon>
        <taxon>Synoicihabitans</taxon>
    </lineage>
</organism>
<feature type="transmembrane region" description="Helical" evidence="1">
    <location>
        <begin position="305"/>
        <end position="324"/>
    </location>
</feature>
<evidence type="ECO:0000313" key="3">
    <source>
        <dbReference type="Proteomes" id="UP001218638"/>
    </source>
</evidence>
<dbReference type="EMBL" id="CP119075">
    <property type="protein sequence ID" value="WED65175.1"/>
    <property type="molecule type" value="Genomic_DNA"/>
</dbReference>
<sequence length="330" mass="35852">MKQPVLDFNRWEGPRHGVGARRWVIASTGLRQLFKIRFFKLLLVLAWTAGVLVALAGFVFTQTLSETGWLAALASNAGPRGMAVMQAISAMLLLYPDILVAGMFKCIFWAHSQVGLMLCLVALAIVVPQLITRDRASQALTIYLSRPLTSRDYLLGKFGIIIGVLVLLWTGPLIAGWLLSLLFAPDMVFVQYSFGALGDALIFNAIGLVVLAAIAFGVSSMAKTAAAGRLWWIGLWVVVGGIANHPGLPGWVRHLSFTYDLKMVRDEVFAIGEVLTSAADVLPLLSRELAAETRETATFLGTDDLTGVITGLVILVVGSLLFFLRRIKPE</sequence>
<feature type="transmembrane region" description="Helical" evidence="1">
    <location>
        <begin position="158"/>
        <end position="184"/>
    </location>
</feature>
<gene>
    <name evidence="2" type="ORF">PXH66_22790</name>
</gene>
<dbReference type="AlphaFoldDB" id="A0AAE9ZU31"/>
<keyword evidence="1" id="KW-0812">Transmembrane</keyword>
<keyword evidence="1" id="KW-1133">Transmembrane helix</keyword>
<keyword evidence="3" id="KW-1185">Reference proteome</keyword>